<organism evidence="2 3">
    <name type="scientific">Diploptera punctata</name>
    <name type="common">Pacific beetle cockroach</name>
    <dbReference type="NCBI Taxonomy" id="6984"/>
    <lineage>
        <taxon>Eukaryota</taxon>
        <taxon>Metazoa</taxon>
        <taxon>Ecdysozoa</taxon>
        <taxon>Arthropoda</taxon>
        <taxon>Hexapoda</taxon>
        <taxon>Insecta</taxon>
        <taxon>Pterygota</taxon>
        <taxon>Neoptera</taxon>
        <taxon>Polyneoptera</taxon>
        <taxon>Dictyoptera</taxon>
        <taxon>Blattodea</taxon>
        <taxon>Blaberoidea</taxon>
        <taxon>Blaberidae</taxon>
        <taxon>Diplopterinae</taxon>
        <taxon>Diploptera</taxon>
    </lineage>
</organism>
<feature type="transmembrane region" description="Helical" evidence="1">
    <location>
        <begin position="39"/>
        <end position="57"/>
    </location>
</feature>
<keyword evidence="1" id="KW-0812">Transmembrane</keyword>
<dbReference type="AlphaFoldDB" id="A0AAD7ZA96"/>
<dbReference type="Proteomes" id="UP001233999">
    <property type="component" value="Unassembled WGS sequence"/>
</dbReference>
<feature type="non-terminal residue" evidence="2">
    <location>
        <position position="159"/>
    </location>
</feature>
<comment type="caution">
    <text evidence="2">The sequence shown here is derived from an EMBL/GenBank/DDBJ whole genome shotgun (WGS) entry which is preliminary data.</text>
</comment>
<reference evidence="2" key="1">
    <citation type="journal article" date="2023" name="IScience">
        <title>Live-bearing cockroach genome reveals convergent evolutionary mechanisms linked to viviparity in insects and beyond.</title>
        <authorList>
            <person name="Fouks B."/>
            <person name="Harrison M.C."/>
            <person name="Mikhailova A.A."/>
            <person name="Marchal E."/>
            <person name="English S."/>
            <person name="Carruthers M."/>
            <person name="Jennings E.C."/>
            <person name="Chiamaka E.L."/>
            <person name="Frigard R.A."/>
            <person name="Pippel M."/>
            <person name="Attardo G.M."/>
            <person name="Benoit J.B."/>
            <person name="Bornberg-Bauer E."/>
            <person name="Tobe S.S."/>
        </authorList>
    </citation>
    <scope>NUCLEOTIDE SEQUENCE</scope>
    <source>
        <strain evidence="2">Stay&amp;Tobe</strain>
    </source>
</reference>
<evidence type="ECO:0000313" key="3">
    <source>
        <dbReference type="Proteomes" id="UP001233999"/>
    </source>
</evidence>
<gene>
    <name evidence="2" type="ORF">L9F63_006417</name>
</gene>
<evidence type="ECO:0000256" key="1">
    <source>
        <dbReference type="SAM" id="Phobius"/>
    </source>
</evidence>
<keyword evidence="1" id="KW-0472">Membrane</keyword>
<name>A0AAD7ZA96_DIPPU</name>
<dbReference type="EMBL" id="JASPKZ010009381">
    <property type="protein sequence ID" value="KAJ9576980.1"/>
    <property type="molecule type" value="Genomic_DNA"/>
</dbReference>
<evidence type="ECO:0000313" key="2">
    <source>
        <dbReference type="EMBL" id="KAJ9576980.1"/>
    </source>
</evidence>
<feature type="transmembrane region" description="Helical" evidence="1">
    <location>
        <begin position="6"/>
        <end position="27"/>
    </location>
</feature>
<keyword evidence="1" id="KW-1133">Transmembrane helix</keyword>
<proteinExistence type="predicted"/>
<feature type="non-terminal residue" evidence="2">
    <location>
        <position position="1"/>
    </location>
</feature>
<keyword evidence="3" id="KW-1185">Reference proteome</keyword>
<reference evidence="2" key="2">
    <citation type="submission" date="2023-05" db="EMBL/GenBank/DDBJ databases">
        <authorList>
            <person name="Fouks B."/>
        </authorList>
    </citation>
    <scope>NUCLEOTIDE SEQUENCE</scope>
    <source>
        <strain evidence="2">Stay&amp;Tobe</strain>
        <tissue evidence="2">Testes</tissue>
    </source>
</reference>
<protein>
    <submittedName>
        <fullName evidence="2">Uncharacterized protein</fullName>
    </submittedName>
</protein>
<sequence length="159" mass="17553">FLNYWCSILDVCYHTSILSLIFGICGWRPQGAQAVQNISSTYLCFALFLTLLSNLSWLLSLQPIEGTIIMLSTFPDWFYLCCIMLHHLDVDVSSILWLAKEPPNKTSIEVGLTLLPFATKIPVELAGKGILRMRAAVTAVLEAEHLVLCRVLAAIGGVA</sequence>
<accession>A0AAD7ZA96</accession>